<proteinExistence type="predicted"/>
<reference evidence="1" key="1">
    <citation type="submission" date="2022-06" db="EMBL/GenBank/DDBJ databases">
        <title>Phylogenomic reconstructions and comparative analyses of Kickxellomycotina fungi.</title>
        <authorList>
            <person name="Reynolds N.K."/>
            <person name="Stajich J.E."/>
            <person name="Barry K."/>
            <person name="Grigoriev I.V."/>
            <person name="Crous P."/>
            <person name="Smith M.E."/>
        </authorList>
    </citation>
    <scope>NUCLEOTIDE SEQUENCE</scope>
    <source>
        <strain evidence="1">RSA 2271</strain>
    </source>
</reference>
<accession>A0ACC1HGC8</accession>
<dbReference type="EMBL" id="JAMZIH010006215">
    <property type="protein sequence ID" value="KAJ1674153.1"/>
    <property type="molecule type" value="Genomic_DNA"/>
</dbReference>
<organism evidence="1 2">
    <name type="scientific">Spiromyces aspiralis</name>
    <dbReference type="NCBI Taxonomy" id="68401"/>
    <lineage>
        <taxon>Eukaryota</taxon>
        <taxon>Fungi</taxon>
        <taxon>Fungi incertae sedis</taxon>
        <taxon>Zoopagomycota</taxon>
        <taxon>Kickxellomycotina</taxon>
        <taxon>Kickxellomycetes</taxon>
        <taxon>Kickxellales</taxon>
        <taxon>Kickxellaceae</taxon>
        <taxon>Spiromyces</taxon>
    </lineage>
</organism>
<dbReference type="Proteomes" id="UP001145114">
    <property type="component" value="Unassembled WGS sequence"/>
</dbReference>
<feature type="non-terminal residue" evidence="1">
    <location>
        <position position="386"/>
    </location>
</feature>
<comment type="caution">
    <text evidence="1">The sequence shown here is derived from an EMBL/GenBank/DDBJ whole genome shotgun (WGS) entry which is preliminary data.</text>
</comment>
<protein>
    <submittedName>
        <fullName evidence="1">Uncharacterized protein</fullName>
    </submittedName>
</protein>
<evidence type="ECO:0000313" key="1">
    <source>
        <dbReference type="EMBL" id="KAJ1674153.1"/>
    </source>
</evidence>
<evidence type="ECO:0000313" key="2">
    <source>
        <dbReference type="Proteomes" id="UP001145114"/>
    </source>
</evidence>
<keyword evidence="2" id="KW-1185">Reference proteome</keyword>
<name>A0ACC1HGC8_9FUNG</name>
<sequence length="386" mass="41733">MLPANLIRLATVAILLAILVALSVPSSAAPSGGAGKARGDLSASTRLASAIIDRSNLRLVKARRHEHHHAESDMSDHGNDASSADGREQSEHHTQNDTVSIQPQNLLLALVVLLAVMIFILTVWFSIPMFKRLGETLGILKTSSGPHDGPGGLQHEKQPSAAVNIGNHHCPPTQLHSTYHNASALPMKAAGRCFDTSREYVAHSEFNATKPGEMDLSIGDYVCIDAVLEGGWALGRNLHKNTKGLFPILTVADKTAISRLKASNQQDDVYRRSQPLPIGRMGRTLSKNLGRAGRRSRFGPPVEETGIIDMPRRWATFDHETSRSRRKDLHDIRWASMTQANYMADASQHGQGEFNVHPAVSETLTAGSSSSSSNSSSNGEADSKLN</sequence>
<gene>
    <name evidence="1" type="ORF">EV182_003852</name>
</gene>